<dbReference type="Gene3D" id="3.40.50.720">
    <property type="entry name" value="NAD(P)-binding Rossmann-like Domain"/>
    <property type="match status" value="1"/>
</dbReference>
<keyword evidence="2" id="KW-0560">Oxidoreductase</keyword>
<evidence type="ECO:0000256" key="1">
    <source>
        <dbReference type="ARBA" id="ARBA00006484"/>
    </source>
</evidence>
<name>A0A4Y8UKQ1_9GAMM</name>
<dbReference type="FunFam" id="3.40.50.720:FF:000084">
    <property type="entry name" value="Short-chain dehydrogenase reductase"/>
    <property type="match status" value="1"/>
</dbReference>
<comment type="caution">
    <text evidence="3">The sequence shown here is derived from an EMBL/GenBank/DDBJ whole genome shotgun (WGS) entry which is preliminary data.</text>
</comment>
<keyword evidence="4" id="KW-1185">Reference proteome</keyword>
<dbReference type="AlphaFoldDB" id="A0A4Y8UKQ1"/>
<dbReference type="OrthoDB" id="9786435at2"/>
<dbReference type="PANTHER" id="PTHR24321:SF8">
    <property type="entry name" value="ESTRADIOL 17-BETA-DEHYDROGENASE 8-RELATED"/>
    <property type="match status" value="1"/>
</dbReference>
<gene>
    <name evidence="3" type="ORF">E3W66_04110</name>
</gene>
<accession>A0A4Y8UKQ1</accession>
<dbReference type="GO" id="GO:0016491">
    <property type="term" value="F:oxidoreductase activity"/>
    <property type="evidence" value="ECO:0007669"/>
    <property type="project" value="UniProtKB-KW"/>
</dbReference>
<proteinExistence type="inferred from homology"/>
<evidence type="ECO:0000313" key="3">
    <source>
        <dbReference type="EMBL" id="TFH69365.1"/>
    </source>
</evidence>
<dbReference type="InterPro" id="IPR020904">
    <property type="entry name" value="Sc_DH/Rdtase_CS"/>
</dbReference>
<organism evidence="3 4">
    <name type="scientific">Gammaproteobacteria bacterium LSUCC0057</name>
    <dbReference type="NCBI Taxonomy" id="2559237"/>
    <lineage>
        <taxon>Bacteria</taxon>
        <taxon>Pseudomonadati</taxon>
        <taxon>Pseudomonadota</taxon>
        <taxon>Gammaproteobacteria</taxon>
        <taxon>Cellvibrionales</taxon>
        <taxon>Porticoccaceae</taxon>
        <taxon>SAR92 clade</taxon>
    </lineage>
</organism>
<dbReference type="PANTHER" id="PTHR24321">
    <property type="entry name" value="DEHYDROGENASES, SHORT CHAIN"/>
    <property type="match status" value="1"/>
</dbReference>
<dbReference type="CDD" id="cd05233">
    <property type="entry name" value="SDR_c"/>
    <property type="match status" value="1"/>
</dbReference>
<dbReference type="EMBL" id="SPIA01000001">
    <property type="protein sequence ID" value="TFH69365.1"/>
    <property type="molecule type" value="Genomic_DNA"/>
</dbReference>
<reference evidence="3 4" key="1">
    <citation type="submission" date="2019-03" db="EMBL/GenBank/DDBJ databases">
        <title>Draft genome of Gammaproteobacteria bacterium LSUCC0057, a member of the SAR92 clade.</title>
        <authorList>
            <person name="Lanclos V.C."/>
            <person name="Doiron C."/>
            <person name="Henson M.W."/>
            <person name="Thrash J.C."/>
        </authorList>
    </citation>
    <scope>NUCLEOTIDE SEQUENCE [LARGE SCALE GENOMIC DNA]</scope>
    <source>
        <strain evidence="3 4">LSUCC0057</strain>
    </source>
</reference>
<dbReference type="InterPro" id="IPR002347">
    <property type="entry name" value="SDR_fam"/>
</dbReference>
<dbReference type="PROSITE" id="PS00061">
    <property type="entry name" value="ADH_SHORT"/>
    <property type="match status" value="1"/>
</dbReference>
<dbReference type="InterPro" id="IPR036291">
    <property type="entry name" value="NAD(P)-bd_dom_sf"/>
</dbReference>
<dbReference type="Pfam" id="PF13561">
    <property type="entry name" value="adh_short_C2"/>
    <property type="match status" value="1"/>
</dbReference>
<dbReference type="PRINTS" id="PR00081">
    <property type="entry name" value="GDHRDH"/>
</dbReference>
<sequence>MLDFTDQVVLITGAASGFGAMLAAQFSERGAKLVLGDIDEEGLAEVAAQLPGDSVTLRCDVTQEADCAALAQAADELFGGLNIAINNAGFGHPLGSIEQLDEAAYDTMFAVHGKGVALGMKHQLPLLKRGGGVIINVSSMAGIGGAPMLGAYSAAKHAIVGLTKTAAVEYASDKIRVNAVCPFFTLTPLVTDSGIFDKVEAMVKRSPLRRLAETEEVTSAILLLCSPANSYMTGQAIAIDGGISAF</sequence>
<dbReference type="Proteomes" id="UP000298133">
    <property type="component" value="Unassembled WGS sequence"/>
</dbReference>
<comment type="similarity">
    <text evidence="1">Belongs to the short-chain dehydrogenases/reductases (SDR) family.</text>
</comment>
<dbReference type="PRINTS" id="PR00080">
    <property type="entry name" value="SDRFAMILY"/>
</dbReference>
<protein>
    <submittedName>
        <fullName evidence="3">SDR family oxidoreductase</fullName>
    </submittedName>
</protein>
<dbReference type="SUPFAM" id="SSF51735">
    <property type="entry name" value="NAD(P)-binding Rossmann-fold domains"/>
    <property type="match status" value="1"/>
</dbReference>
<evidence type="ECO:0000313" key="4">
    <source>
        <dbReference type="Proteomes" id="UP000298133"/>
    </source>
</evidence>
<evidence type="ECO:0000256" key="2">
    <source>
        <dbReference type="ARBA" id="ARBA00023002"/>
    </source>
</evidence>